<accession>C7BM59</accession>
<keyword evidence="1" id="KW-0472">Membrane</keyword>
<reference evidence="3" key="1">
    <citation type="journal article" date="2008" name="Proc. Natl. Acad. Sci. U.S.A.">
        <title>Rapid virulence annotation (RVA): identification of virulence factors using a bacterial genome library and multiple invertebrate hosts.</title>
        <authorList>
            <person name="Waterfield N.R."/>
            <person name="Sanchez-Contreras M."/>
            <person name="Eleftherianos I."/>
            <person name="Dowling A."/>
            <person name="Wilkinson P."/>
            <person name="Parkhill J."/>
            <person name="Thomson N."/>
            <person name="Reynolds S.E."/>
            <person name="Bode H.B."/>
            <person name="Dorus S."/>
            <person name="Ffrench-Constant R.H."/>
        </authorList>
    </citation>
    <scope>NUCLEOTIDE SEQUENCE</scope>
    <source>
        <strain evidence="3">ATCC 43949</strain>
    </source>
</reference>
<name>B6VMH8_PHOAA</name>
<reference evidence="2" key="2">
    <citation type="submission" date="2008-05" db="EMBL/GenBank/DDBJ databases">
        <authorList>
            <person name="Crossman L.C."/>
        </authorList>
    </citation>
    <scope>NUCLEOTIDE SEQUENCE</scope>
    <source>
        <strain evidence="2">ATCC43949</strain>
    </source>
</reference>
<dbReference type="EMBL" id="FM162591">
    <property type="protein sequence ID" value="CAQ82878.1"/>
    <property type="molecule type" value="Genomic_DNA"/>
</dbReference>
<dbReference type="STRING" id="291112.PAU_00786"/>
<accession>B6VMH8</accession>
<sequence>MKDEGDKYKRSYKMKYDPRLRTFVEDDYRYEEHLNFKKQIDDQRYKDLEIQLNTNQEHYALLTQDEALTYLKTFENDLKSWRDSIYSVADPLSNFAGNVKDAPGVFKVAKHFKPIDVGIITHIVNELKGKGVKAIEYLGKNGERYIKLSGYPAVRRYLNATRYLIDNKKIIEVGVGAVAMEGSIVSGAKFCIVFSAAYRAVELLLKDEYGLTDFFVNVSMDMAKLIVSTTIARLAIAGATSLIVTTAFSATAIAFGVFVVGVAVVWGLMWLDNELKISESIIKKLKEYKTKHPSPYHPDQFFNMWGKYSRG</sequence>
<keyword evidence="1" id="KW-1133">Transmembrane helix</keyword>
<evidence type="ECO:0000313" key="2">
    <source>
        <dbReference type="EMBL" id="CAQ82878.1"/>
    </source>
</evidence>
<evidence type="ECO:0000313" key="4">
    <source>
        <dbReference type="Proteomes" id="UP000002747"/>
    </source>
</evidence>
<dbReference type="KEGG" id="pay:PAU_00786"/>
<dbReference type="eggNOG" id="ENOG5030E5T">
    <property type="taxonomic scope" value="Bacteria"/>
</dbReference>
<dbReference type="Proteomes" id="UP000002747">
    <property type="component" value="Chromosome"/>
</dbReference>
<dbReference type="EMBL" id="FM211055">
    <property type="protein sequence ID" value="CAR67358.1"/>
    <property type="molecule type" value="Genomic_DNA"/>
</dbReference>
<reference evidence="2 4" key="4">
    <citation type="journal article" date="2009" name="BMC Genomics">
        <title>Comparative genomics of the emerging human pathogen Photorhabdus asymbiotica with the insect pathogen Photorhabdus luminescens.</title>
        <authorList>
            <person name="Wilkinson P."/>
            <person name="Waterfield N.R."/>
            <person name="Crossman L."/>
            <person name="Corton C."/>
            <person name="Sanchez-Contreras M."/>
            <person name="Vlisidou I."/>
            <person name="Barron A."/>
            <person name="Bignell A."/>
            <person name="Clark L."/>
            <person name="Ormond D."/>
            <person name="Mayho M."/>
            <person name="Bason N."/>
            <person name="Smith F."/>
            <person name="Simmonds M."/>
            <person name="Churcher C."/>
            <person name="Harris D."/>
            <person name="Thompson N.R."/>
            <person name="Quail M."/>
            <person name="Parkhill J."/>
            <person name="ffrench-Constant R.H."/>
        </authorList>
    </citation>
    <scope>NUCLEOTIDE SEQUENCE [LARGE SCALE GENOMIC DNA]</scope>
    <source>
        <strain evidence="4">ATCC 43949 / 3105-77</strain>
        <strain evidence="2">ATCC43949</strain>
    </source>
</reference>
<evidence type="ECO:0000313" key="3">
    <source>
        <dbReference type="EMBL" id="CAR67358.1"/>
    </source>
</evidence>
<dbReference type="AlphaFoldDB" id="B6VMH8"/>
<feature type="transmembrane region" description="Helical" evidence="1">
    <location>
        <begin position="225"/>
        <end position="244"/>
    </location>
</feature>
<proteinExistence type="predicted"/>
<feature type="transmembrane region" description="Helical" evidence="1">
    <location>
        <begin position="250"/>
        <end position="271"/>
    </location>
</feature>
<keyword evidence="1" id="KW-0812">Transmembrane</keyword>
<organism evidence="3">
    <name type="scientific">Photorhabdus asymbiotica subsp. asymbiotica (strain ATCC 43949 / 3105-77)</name>
    <name type="common">Xenorhabdus luminescens (strain 2)</name>
    <dbReference type="NCBI Taxonomy" id="553480"/>
    <lineage>
        <taxon>Bacteria</taxon>
        <taxon>Pseudomonadati</taxon>
        <taxon>Pseudomonadota</taxon>
        <taxon>Gammaproteobacteria</taxon>
        <taxon>Enterobacterales</taxon>
        <taxon>Morganellaceae</taxon>
        <taxon>Photorhabdus</taxon>
    </lineage>
</organism>
<protein>
    <submittedName>
        <fullName evidence="3">Uncharacterized protein</fullName>
    </submittedName>
</protein>
<gene>
    <name evidence="2" type="ordered locus">PAU_00786</name>
    <name evidence="3" type="ORF">PA-RVA13-1229</name>
</gene>
<reference evidence="3" key="3">
    <citation type="submission" date="2008-09" db="EMBL/GenBank/DDBJ databases">
        <authorList>
            <person name="Thomson N.R."/>
        </authorList>
    </citation>
    <scope>NUCLEOTIDE SEQUENCE</scope>
    <source>
        <strain evidence="3">ATCC 43949</strain>
    </source>
</reference>
<evidence type="ECO:0000256" key="1">
    <source>
        <dbReference type="SAM" id="Phobius"/>
    </source>
</evidence>